<reference evidence="1 2" key="1">
    <citation type="journal article" date="2015" name="Genome Announc.">
        <title>Expanding the biotechnology potential of lactobacilli through comparative genomics of 213 strains and associated genera.</title>
        <authorList>
            <person name="Sun Z."/>
            <person name="Harris H.M."/>
            <person name="McCann A."/>
            <person name="Guo C."/>
            <person name="Argimon S."/>
            <person name="Zhang W."/>
            <person name="Yang X."/>
            <person name="Jeffery I.B."/>
            <person name="Cooney J.C."/>
            <person name="Kagawa T.F."/>
            <person name="Liu W."/>
            <person name="Song Y."/>
            <person name="Salvetti E."/>
            <person name="Wrobel A."/>
            <person name="Rasinkangas P."/>
            <person name="Parkhill J."/>
            <person name="Rea M.C."/>
            <person name="O'Sullivan O."/>
            <person name="Ritari J."/>
            <person name="Douillard F.P."/>
            <person name="Paul Ross R."/>
            <person name="Yang R."/>
            <person name="Briner A.E."/>
            <person name="Felis G.E."/>
            <person name="de Vos W.M."/>
            <person name="Barrangou R."/>
            <person name="Klaenhammer T.R."/>
            <person name="Caufield P.W."/>
            <person name="Cui Y."/>
            <person name="Zhang H."/>
            <person name="O'Toole P.W."/>
        </authorList>
    </citation>
    <scope>NUCLEOTIDE SEQUENCE [LARGE SCALE GENOMIC DNA]</scope>
    <source>
        <strain evidence="1 2">DSM 23037</strain>
    </source>
</reference>
<evidence type="ECO:0000313" key="2">
    <source>
        <dbReference type="Proteomes" id="UP000051378"/>
    </source>
</evidence>
<evidence type="ECO:0000313" key="1">
    <source>
        <dbReference type="EMBL" id="KRN04434.1"/>
    </source>
</evidence>
<sequence>MTQNADNFLFYAGINTFGGYKYTRDLKNIDIAIMGAHLIQEHQIVQVQEWDPTLFAVCHT</sequence>
<dbReference type="PATRIC" id="fig|1423744.4.peg.230"/>
<comment type="caution">
    <text evidence="1">The sequence shown here is derived from an EMBL/GenBank/DDBJ whole genome shotgun (WGS) entry which is preliminary data.</text>
</comment>
<dbReference type="STRING" id="1423744.FC86_GL000225"/>
<proteinExistence type="predicted"/>
<accession>A0A0R2DJY8</accession>
<keyword evidence="2" id="KW-1185">Reference proteome</keyword>
<organism evidence="1 2">
    <name type="scientific">Holzapfeliella floricola DSM 23037 = JCM 16512</name>
    <dbReference type="NCBI Taxonomy" id="1423744"/>
    <lineage>
        <taxon>Bacteria</taxon>
        <taxon>Bacillati</taxon>
        <taxon>Bacillota</taxon>
        <taxon>Bacilli</taxon>
        <taxon>Lactobacillales</taxon>
        <taxon>Lactobacillaceae</taxon>
        <taxon>Holzapfeliella</taxon>
    </lineage>
</organism>
<gene>
    <name evidence="1" type="ORF">FC86_GL000225</name>
</gene>
<dbReference type="EMBL" id="AYZL01000011">
    <property type="protein sequence ID" value="KRN04434.1"/>
    <property type="molecule type" value="Genomic_DNA"/>
</dbReference>
<name>A0A0R2DJY8_9LACO</name>
<dbReference type="Proteomes" id="UP000051378">
    <property type="component" value="Unassembled WGS sequence"/>
</dbReference>
<dbReference type="AlphaFoldDB" id="A0A0R2DJY8"/>
<protein>
    <submittedName>
        <fullName evidence="1">Uncharacterized protein</fullName>
    </submittedName>
</protein>
<dbReference type="RefSeq" id="WP_056974412.1">
    <property type="nucleotide sequence ID" value="NZ_AYZL01000011.1"/>
</dbReference>